<sequence length="89" mass="9249">MAVSFQGLQLTYREVNLQANRLAHCLQSKGVGPNTLVGLSVPRCADFVIGILAILKAGGAYLPLDPSLSGRPPGVYGPGCETGPFACHP</sequence>
<gene>
    <name evidence="2" type="ORF">DM484_29100</name>
</gene>
<organism evidence="2 3">
    <name type="scientific">Candidatus Methylumidiphilus alinenensis</name>
    <dbReference type="NCBI Taxonomy" id="2202197"/>
    <lineage>
        <taxon>Bacteria</taxon>
        <taxon>Pseudomonadati</taxon>
        <taxon>Pseudomonadota</taxon>
        <taxon>Gammaproteobacteria</taxon>
        <taxon>Methylococcales</taxon>
        <taxon>Candidatus Methylumidiphilus</taxon>
    </lineage>
</organism>
<evidence type="ECO:0000313" key="2">
    <source>
        <dbReference type="EMBL" id="PZN69835.1"/>
    </source>
</evidence>
<dbReference type="InterPro" id="IPR000873">
    <property type="entry name" value="AMP-dep_synth/lig_dom"/>
</dbReference>
<evidence type="ECO:0000259" key="1">
    <source>
        <dbReference type="Pfam" id="PF00501"/>
    </source>
</evidence>
<dbReference type="Proteomes" id="UP000249396">
    <property type="component" value="Unassembled WGS sequence"/>
</dbReference>
<name>A0A2W4QBU9_9GAMM</name>
<dbReference type="PANTHER" id="PTHR45527:SF1">
    <property type="entry name" value="FATTY ACID SYNTHASE"/>
    <property type="match status" value="1"/>
</dbReference>
<feature type="domain" description="AMP-dependent synthetase/ligase" evidence="1">
    <location>
        <begin position="2"/>
        <end position="69"/>
    </location>
</feature>
<dbReference type="SUPFAM" id="SSF56801">
    <property type="entry name" value="Acetyl-CoA synthetase-like"/>
    <property type="match status" value="1"/>
</dbReference>
<dbReference type="AlphaFoldDB" id="A0A2W4QBU9"/>
<dbReference type="Gene3D" id="3.40.50.980">
    <property type="match status" value="2"/>
</dbReference>
<dbReference type="Pfam" id="PF00501">
    <property type="entry name" value="AMP-binding"/>
    <property type="match status" value="1"/>
</dbReference>
<dbReference type="PANTHER" id="PTHR45527">
    <property type="entry name" value="NONRIBOSOMAL PEPTIDE SYNTHETASE"/>
    <property type="match status" value="1"/>
</dbReference>
<dbReference type="GO" id="GO:0031177">
    <property type="term" value="F:phosphopantetheine binding"/>
    <property type="evidence" value="ECO:0007669"/>
    <property type="project" value="TreeGrafter"/>
</dbReference>
<proteinExistence type="predicted"/>
<evidence type="ECO:0000313" key="3">
    <source>
        <dbReference type="Proteomes" id="UP000249396"/>
    </source>
</evidence>
<protein>
    <recommendedName>
        <fullName evidence="1">AMP-dependent synthetase/ligase domain-containing protein</fullName>
    </recommendedName>
</protein>
<dbReference type="GO" id="GO:0044550">
    <property type="term" value="P:secondary metabolite biosynthetic process"/>
    <property type="evidence" value="ECO:0007669"/>
    <property type="project" value="TreeGrafter"/>
</dbReference>
<comment type="caution">
    <text evidence="2">The sequence shown here is derived from an EMBL/GenBank/DDBJ whole genome shotgun (WGS) entry which is preliminary data.</text>
</comment>
<accession>A0A2W4QBU9</accession>
<dbReference type="GO" id="GO:0043041">
    <property type="term" value="P:amino acid activation for nonribosomal peptide biosynthetic process"/>
    <property type="evidence" value="ECO:0007669"/>
    <property type="project" value="TreeGrafter"/>
</dbReference>
<dbReference type="EMBL" id="QJPH01000569">
    <property type="protein sequence ID" value="PZN69835.1"/>
    <property type="molecule type" value="Genomic_DNA"/>
</dbReference>
<reference evidence="2 3" key="1">
    <citation type="journal article" date="2018" name="Aquat. Microb. Ecol.">
        <title>Gammaproteobacterial methanotrophs dominate.</title>
        <authorList>
            <person name="Rissanen A.J."/>
            <person name="Saarenheimo J."/>
            <person name="Tiirola M."/>
            <person name="Peura S."/>
            <person name="Aalto S.L."/>
            <person name="Karvinen A."/>
            <person name="Nykanen H."/>
        </authorList>
    </citation>
    <scope>NUCLEOTIDE SEQUENCE [LARGE SCALE GENOMIC DNA]</scope>
    <source>
        <strain evidence="2">AMbin10</strain>
    </source>
</reference>
<dbReference type="GO" id="GO:0005829">
    <property type="term" value="C:cytosol"/>
    <property type="evidence" value="ECO:0007669"/>
    <property type="project" value="TreeGrafter"/>
</dbReference>